<feature type="region of interest" description="Disordered" evidence="1">
    <location>
        <begin position="1"/>
        <end position="26"/>
    </location>
</feature>
<organism evidence="2 3">
    <name type="scientific">Vitis rotundifolia</name>
    <name type="common">Muscadine grape</name>
    <dbReference type="NCBI Taxonomy" id="103349"/>
    <lineage>
        <taxon>Eukaryota</taxon>
        <taxon>Viridiplantae</taxon>
        <taxon>Streptophyta</taxon>
        <taxon>Embryophyta</taxon>
        <taxon>Tracheophyta</taxon>
        <taxon>Spermatophyta</taxon>
        <taxon>Magnoliopsida</taxon>
        <taxon>eudicotyledons</taxon>
        <taxon>Gunneridae</taxon>
        <taxon>Pentapetalae</taxon>
        <taxon>rosids</taxon>
        <taxon>Vitales</taxon>
        <taxon>Vitaceae</taxon>
        <taxon>Viteae</taxon>
        <taxon>Vitis</taxon>
    </lineage>
</organism>
<proteinExistence type="predicted"/>
<protein>
    <submittedName>
        <fullName evidence="2">Uncharacterized protein</fullName>
    </submittedName>
</protein>
<name>A0AA38ZBG1_VITRO</name>
<evidence type="ECO:0000313" key="2">
    <source>
        <dbReference type="EMBL" id="KAJ9685923.1"/>
    </source>
</evidence>
<dbReference type="EMBL" id="JARBHA010000012">
    <property type="protein sequence ID" value="KAJ9685923.1"/>
    <property type="molecule type" value="Genomic_DNA"/>
</dbReference>
<sequence>MKADIEELKANSIEEETEQQGISEENEGLTVKCRNDLSCQREYELGNEPSGALLIGISVSGDIGHRKFVCDILFEPEPCSPEWNFVFLRSS</sequence>
<dbReference type="Proteomes" id="UP001168098">
    <property type="component" value="Unassembled WGS sequence"/>
</dbReference>
<reference evidence="2 3" key="1">
    <citation type="journal article" date="2023" name="BMC Biotechnol.">
        <title>Vitis rotundifolia cv Carlos genome sequencing.</title>
        <authorList>
            <person name="Huff M."/>
            <person name="Hulse-Kemp A."/>
            <person name="Scheffler B."/>
            <person name="Youngblood R."/>
            <person name="Simpson S."/>
            <person name="Babiker E."/>
            <person name="Staton M."/>
        </authorList>
    </citation>
    <scope>NUCLEOTIDE SEQUENCE [LARGE SCALE GENOMIC DNA]</scope>
    <source>
        <tissue evidence="2">Leaf</tissue>
    </source>
</reference>
<evidence type="ECO:0000256" key="1">
    <source>
        <dbReference type="SAM" id="MobiDB-lite"/>
    </source>
</evidence>
<comment type="caution">
    <text evidence="2">The sequence shown here is derived from an EMBL/GenBank/DDBJ whole genome shotgun (WGS) entry which is preliminary data.</text>
</comment>
<evidence type="ECO:0000313" key="3">
    <source>
        <dbReference type="Proteomes" id="UP001168098"/>
    </source>
</evidence>
<dbReference type="AlphaFoldDB" id="A0AA38ZBG1"/>
<keyword evidence="3" id="KW-1185">Reference proteome</keyword>
<gene>
    <name evidence="2" type="ORF">PVL29_015015</name>
</gene>
<accession>A0AA38ZBG1</accession>